<keyword evidence="2" id="KW-1185">Reference proteome</keyword>
<sequence>MIFATVSSFSSPCWAASHLKSIAPERIIATGLAMFCPAMSGAEPCDDLAMAVVAEALMDRAVPSEPETSPARSKATRATRSVASRVMTPGMIAVSGVGMNSPVPAKVLRSAYKPRRGVRALSVQSGSVCRTTSVSSGLEGRAMPRRSEIPHMPSQVSGLARCIDIRFQEFYFSAT</sequence>
<reference evidence="1 2" key="1">
    <citation type="submission" date="2015-06" db="EMBL/GenBank/DDBJ databases">
        <title>Draft genome sequence of Streptomyces leeuwenhoekii C58, which produces the novel lasso peptide, chaxapeptin.</title>
        <authorList>
            <person name="Yi Y."/>
            <person name="Hai D."/>
            <person name="Jaspars M."/>
            <person name="Sheng H."/>
            <person name="Rateb M.E."/>
            <person name="Bull A."/>
            <person name="Goodfellow M."/>
            <person name="Asenjo J.A."/>
            <person name="Ebel R."/>
        </authorList>
    </citation>
    <scope>NUCLEOTIDE SEQUENCE [LARGE SCALE GENOMIC DNA]</scope>
    <source>
        <strain evidence="1 2">C58</strain>
    </source>
</reference>
<dbReference type="EMBL" id="LFEH01000021">
    <property type="protein sequence ID" value="KMS80467.1"/>
    <property type="molecule type" value="Genomic_DNA"/>
</dbReference>
<evidence type="ECO:0000313" key="1">
    <source>
        <dbReference type="EMBL" id="KMS80467.1"/>
    </source>
</evidence>
<gene>
    <name evidence="1" type="ORF">ACH49_07995</name>
</gene>
<evidence type="ECO:0008006" key="3">
    <source>
        <dbReference type="Google" id="ProtNLM"/>
    </source>
</evidence>
<protein>
    <recommendedName>
        <fullName evidence="3">Secreted protein</fullName>
    </recommendedName>
</protein>
<dbReference type="Proteomes" id="UP000037274">
    <property type="component" value="Unassembled WGS sequence"/>
</dbReference>
<comment type="caution">
    <text evidence="1">The sequence shown here is derived from an EMBL/GenBank/DDBJ whole genome shotgun (WGS) entry which is preliminary data.</text>
</comment>
<organism evidence="1 2">
    <name type="scientific">Streptomyces leeuwenhoekii</name>
    <dbReference type="NCBI Taxonomy" id="1437453"/>
    <lineage>
        <taxon>Bacteria</taxon>
        <taxon>Bacillati</taxon>
        <taxon>Actinomycetota</taxon>
        <taxon>Actinomycetes</taxon>
        <taxon>Kitasatosporales</taxon>
        <taxon>Streptomycetaceae</taxon>
        <taxon>Streptomyces</taxon>
    </lineage>
</organism>
<evidence type="ECO:0000313" key="2">
    <source>
        <dbReference type="Proteomes" id="UP000037274"/>
    </source>
</evidence>
<proteinExistence type="predicted"/>
<name>A0ABR5I260_STRLW</name>
<accession>A0ABR5I260</accession>